<dbReference type="InterPro" id="IPR016085">
    <property type="entry name" value="Protease_inh_B-barrel_dom"/>
</dbReference>
<feature type="signal peptide" evidence="2">
    <location>
        <begin position="1"/>
        <end position="19"/>
    </location>
</feature>
<feature type="domain" description="Alkaline proteinase inhibitor/ Outer membrane lipoprotein Omp19" evidence="3">
    <location>
        <begin position="128"/>
        <end position="211"/>
    </location>
</feature>
<dbReference type="AlphaFoldDB" id="A0A552UAE4"/>
<dbReference type="OrthoDB" id="8017359at2"/>
<evidence type="ECO:0000256" key="1">
    <source>
        <dbReference type="ARBA" id="ARBA00022729"/>
    </source>
</evidence>
<accession>A0A552UAE4</accession>
<name>A0A552UAE4_9SPHN</name>
<dbReference type="GO" id="GO:0004866">
    <property type="term" value="F:endopeptidase inhibitor activity"/>
    <property type="evidence" value="ECO:0007669"/>
    <property type="project" value="InterPro"/>
</dbReference>
<dbReference type="Pfam" id="PF02974">
    <property type="entry name" value="Inh"/>
    <property type="match status" value="2"/>
</dbReference>
<sequence>MIARLLAAAVMASAVPAFGQAPEIVRDMAGNWQVLPVDGRPGCTIMLTAKSAGAESWAAKPEASCATRLPALKNVNAWRLQDGVALLAGPARVALSFIEDETTLLSSPDLIAPKYYMIRAIAGFTHVPQAGELAGEWTITQGRTACSIRLQGGAIGQSGTRVAKPAPACTGTARKLDHWWFEGLTLLIGGPDDRLVQFHPTGDTRFAGESTGPNGAPIARWSLTRPVRAKGS</sequence>
<evidence type="ECO:0000313" key="4">
    <source>
        <dbReference type="EMBL" id="TRW15169.1"/>
    </source>
</evidence>
<dbReference type="EMBL" id="VJWA01000002">
    <property type="protein sequence ID" value="TRW15169.1"/>
    <property type="molecule type" value="Genomic_DNA"/>
</dbReference>
<organism evidence="4 5">
    <name type="scientific">Glacieibacterium frigidum</name>
    <dbReference type="NCBI Taxonomy" id="2593303"/>
    <lineage>
        <taxon>Bacteria</taxon>
        <taxon>Pseudomonadati</taxon>
        <taxon>Pseudomonadota</taxon>
        <taxon>Alphaproteobacteria</taxon>
        <taxon>Sphingomonadales</taxon>
        <taxon>Sphingosinicellaceae</taxon>
        <taxon>Glacieibacterium</taxon>
    </lineage>
</organism>
<evidence type="ECO:0000256" key="2">
    <source>
        <dbReference type="SAM" id="SignalP"/>
    </source>
</evidence>
<evidence type="ECO:0000313" key="5">
    <source>
        <dbReference type="Proteomes" id="UP000317894"/>
    </source>
</evidence>
<dbReference type="Gene3D" id="2.40.128.10">
    <property type="match status" value="2"/>
</dbReference>
<dbReference type="SUPFAM" id="SSF50882">
    <property type="entry name" value="beta-Barrel protease inhibitors"/>
    <property type="match status" value="2"/>
</dbReference>
<feature type="chain" id="PRO_5022009351" description="Alkaline proteinase inhibitor/ Outer membrane lipoprotein Omp19 domain-containing protein" evidence="2">
    <location>
        <begin position="20"/>
        <end position="232"/>
    </location>
</feature>
<keyword evidence="5" id="KW-1185">Reference proteome</keyword>
<feature type="domain" description="Alkaline proteinase inhibitor/ Outer membrane lipoprotein Omp19" evidence="3">
    <location>
        <begin position="26"/>
        <end position="83"/>
    </location>
</feature>
<evidence type="ECO:0000259" key="3">
    <source>
        <dbReference type="Pfam" id="PF02974"/>
    </source>
</evidence>
<comment type="caution">
    <text evidence="4">The sequence shown here is derived from an EMBL/GenBank/DDBJ whole genome shotgun (WGS) entry which is preliminary data.</text>
</comment>
<dbReference type="RefSeq" id="WP_144335338.1">
    <property type="nucleotide sequence ID" value="NZ_VJWA01000002.1"/>
</dbReference>
<reference evidence="4 5" key="1">
    <citation type="submission" date="2019-07" db="EMBL/GenBank/DDBJ databases">
        <title>Novel species isolated from glacier.</title>
        <authorList>
            <person name="Liu Q."/>
            <person name="Xin Y.-H."/>
        </authorList>
    </citation>
    <scope>NUCLEOTIDE SEQUENCE [LARGE SCALE GENOMIC DNA]</scope>
    <source>
        <strain evidence="4 5">LB1R16</strain>
    </source>
</reference>
<gene>
    <name evidence="4" type="ORF">FMM06_16150</name>
</gene>
<proteinExistence type="predicted"/>
<dbReference type="InterPro" id="IPR021140">
    <property type="entry name" value="Inh/Omp19"/>
</dbReference>
<dbReference type="Proteomes" id="UP000317894">
    <property type="component" value="Unassembled WGS sequence"/>
</dbReference>
<keyword evidence="1 2" id="KW-0732">Signal</keyword>
<protein>
    <recommendedName>
        <fullName evidence="3">Alkaline proteinase inhibitor/ Outer membrane lipoprotein Omp19 domain-containing protein</fullName>
    </recommendedName>
</protein>